<dbReference type="InterPro" id="IPR011042">
    <property type="entry name" value="6-blade_b-propeller_TolB-like"/>
</dbReference>
<dbReference type="Pfam" id="PF07676">
    <property type="entry name" value="PD40"/>
    <property type="match status" value="1"/>
</dbReference>
<dbReference type="HOGENOM" id="CLU_070328_0_0_11"/>
<dbReference type="SUPFAM" id="SSF82171">
    <property type="entry name" value="DPP6 N-terminal domain-like"/>
    <property type="match status" value="1"/>
</dbReference>
<evidence type="ECO:0000313" key="2">
    <source>
        <dbReference type="Proteomes" id="UP000002785"/>
    </source>
</evidence>
<evidence type="ECO:0000313" key="1">
    <source>
        <dbReference type="EMBL" id="EDY57194.1"/>
    </source>
</evidence>
<dbReference type="InterPro" id="IPR011659">
    <property type="entry name" value="WD40"/>
</dbReference>
<proteinExistence type="predicted"/>
<protein>
    <recommendedName>
        <fullName evidence="3">TolB-like translocation protein</fullName>
    </recommendedName>
</protein>
<organism evidence="1 2">
    <name type="scientific">Streptomyces sviceus (strain ATCC 29083 / DSM 924 / JCM 4929 / NBRC 13980 / NCIMB 11184 / NRRL 5439 / UC 5370)</name>
    <dbReference type="NCBI Taxonomy" id="463191"/>
    <lineage>
        <taxon>Bacteria</taxon>
        <taxon>Bacillati</taxon>
        <taxon>Actinomycetota</taxon>
        <taxon>Actinomycetes</taxon>
        <taxon>Kitasatosporales</taxon>
        <taxon>Streptomycetaceae</taxon>
        <taxon>Streptomyces</taxon>
    </lineage>
</organism>
<keyword evidence="2" id="KW-1185">Reference proteome</keyword>
<name>B5HWI8_STRX2</name>
<dbReference type="Gene3D" id="2.120.10.30">
    <property type="entry name" value="TolB, C-terminal domain"/>
    <property type="match status" value="1"/>
</dbReference>
<evidence type="ECO:0008006" key="3">
    <source>
        <dbReference type="Google" id="ProtNLM"/>
    </source>
</evidence>
<accession>B5HWI8</accession>
<sequence>MTTTATPRNHMTPLRRRLLVLLTAVLLLAGVGTGLVLHAADRADQANKPRSGGPAVSTGKLTLDQKNRLTFVNAAAGPHRTAVASVPSADPKGGRTASELKCARFYAAAGTGICLQSNPGVLKQSNRALLLDADLRTRHTYALAGTPSRARVSPSGRFVAWTVFVSGESYSSAFFSTRTSVLDTRTMKLTPSLEDFSILLDGRSYRASDVNFWGVTFASDDDTFYATLNTANKTYLVRGSLSDRKVTTLVENVECPSLSPDGTRVAFKKRVLSRTALWHEYVLDLRTRKETALAERHSVDDQATWLDNETVAYALPADGKVGTSDLWSVPADGTGKPRLLIPGASSPAPL</sequence>
<gene>
    <name evidence="1" type="ORF">SSEG_03773</name>
</gene>
<dbReference type="eggNOG" id="COG0823">
    <property type="taxonomic scope" value="Bacteria"/>
</dbReference>
<dbReference type="Proteomes" id="UP000002785">
    <property type="component" value="Chromosome"/>
</dbReference>
<dbReference type="AlphaFoldDB" id="B5HWI8"/>
<reference evidence="1" key="1">
    <citation type="submission" date="2009-10" db="EMBL/GenBank/DDBJ databases">
        <title>The genome sequence of Streptomyces sviceus strain ATCC 29083.</title>
        <authorList>
            <consortium name="The Broad Institute Genome Sequencing Platform"/>
            <consortium name="Broad Institute Microbial Sequencing Center"/>
            <person name="Fischbach M."/>
            <person name="Godfrey P."/>
            <person name="Ward D."/>
            <person name="Young S."/>
            <person name="Zeng Q."/>
            <person name="Koehrsen M."/>
            <person name="Alvarado L."/>
            <person name="Berlin A.M."/>
            <person name="Bochicchio J."/>
            <person name="Borenstein D."/>
            <person name="Chapman S.B."/>
            <person name="Chen Z."/>
            <person name="Engels R."/>
            <person name="Freedman E."/>
            <person name="Gellesch M."/>
            <person name="Goldberg J."/>
            <person name="Griggs A."/>
            <person name="Gujja S."/>
            <person name="Heilman E.R."/>
            <person name="Heiman D.I."/>
            <person name="Hepburn T.A."/>
            <person name="Howarth C."/>
            <person name="Jen D."/>
            <person name="Larson L."/>
            <person name="Lewis B."/>
            <person name="Mehta T."/>
            <person name="Park D."/>
            <person name="Pearson M."/>
            <person name="Richards J."/>
            <person name="Roberts A."/>
            <person name="Saif S."/>
            <person name="Shea T.D."/>
            <person name="Shenoy N."/>
            <person name="Sisk P."/>
            <person name="Stolte C."/>
            <person name="Sykes S.N."/>
            <person name="Thomson T."/>
            <person name="Walk T."/>
            <person name="White J."/>
            <person name="Yandava C."/>
            <person name="Straight P."/>
            <person name="Clardy J."/>
            <person name="Hung D."/>
            <person name="Kolter R."/>
            <person name="Mekalanos J."/>
            <person name="Walker S."/>
            <person name="Walsh C.T."/>
            <person name="Wieland-Brown L.C."/>
            <person name="Haas B."/>
            <person name="Nusbaum C."/>
            <person name="Birren B."/>
        </authorList>
    </citation>
    <scope>NUCLEOTIDE SEQUENCE [LARGE SCALE GENOMIC DNA]</scope>
    <source>
        <strain evidence="1">ATCC 29083</strain>
    </source>
</reference>
<dbReference type="EMBL" id="CM000951">
    <property type="protein sequence ID" value="EDY57194.1"/>
    <property type="molecule type" value="Genomic_DNA"/>
</dbReference>